<dbReference type="EMBL" id="KQ420517">
    <property type="protein sequence ID" value="KOF80038.1"/>
    <property type="molecule type" value="Genomic_DNA"/>
</dbReference>
<feature type="compositionally biased region" description="Acidic residues" evidence="9">
    <location>
        <begin position="84"/>
        <end position="94"/>
    </location>
</feature>
<dbReference type="STRING" id="37653.A0A0L8GST1"/>
<dbReference type="GO" id="GO:0000466">
    <property type="term" value="P:maturation of 5.8S rRNA from tricistronic rRNA transcript (SSU-rRNA, 5.8S rRNA, LSU-rRNA)"/>
    <property type="evidence" value="ECO:0007669"/>
    <property type="project" value="UniProtKB-UniRule"/>
</dbReference>
<dbReference type="GO" id="GO:0043021">
    <property type="term" value="F:ribonucleoprotein complex binding"/>
    <property type="evidence" value="ECO:0007669"/>
    <property type="project" value="UniProtKB-UniRule"/>
</dbReference>
<feature type="compositionally biased region" description="Basic and acidic residues" evidence="9">
    <location>
        <begin position="98"/>
        <end position="112"/>
    </location>
</feature>
<dbReference type="InterPro" id="IPR012953">
    <property type="entry name" value="BOP1_N_dom"/>
</dbReference>
<dbReference type="AlphaFoldDB" id="A0A0L8GST1"/>
<comment type="similarity">
    <text evidence="7">Belongs to the WD repeat BOP1/ERB1 family.</text>
</comment>
<feature type="repeat" description="WD" evidence="8">
    <location>
        <begin position="477"/>
        <end position="518"/>
    </location>
</feature>
<dbReference type="Gene3D" id="2.130.10.10">
    <property type="entry name" value="YVTN repeat-like/Quinoprotein amine dehydrogenase"/>
    <property type="match status" value="1"/>
</dbReference>
<dbReference type="OrthoDB" id="5571054at2759"/>
<dbReference type="PROSITE" id="PS00678">
    <property type="entry name" value="WD_REPEATS_1"/>
    <property type="match status" value="1"/>
</dbReference>
<dbReference type="KEGG" id="obi:106874947"/>
<sequence>MVTKSEKRKRPVVENVEPISNDYDLWDKNVNEIDDSDDLSDGSSDSEESVYSGLEEEEEEEEDSFEEGSNKDEHNISQESNTDNSDDEEEEIGAFEDVSSKEDVADVEEKASSRANSSNTGDGTNVKEIQPNTSDAGKSKKCVKNQPTSKDHSNKVSDNMKKRENKGNTVVLPSLDSSAAVDEYDEDSSDEEDIRNTVGNIPMQWYDDYEHIGYNLDGHKIKKPVHGDELDNFLEKLDDPNYWRTVSNKLTGQKVVLSDADIGIIKRLQRGKHPNKEVDPFAPWIDFFTYKTIKHPVTNRPPDKRSFIPSKWERLKVGQMVHAIKMGWLKPKPPRKDPDDEELNRTFYMMWKENEEQELNKRFRHHIAAPKLALPGHAESYNPPPEYILTPEEEEAWRAKEPYERRMKLLPQKYTSLRLLPGYSRFIEERFERCLDLYLCPRKKIMKVKDLDPQDLLPTLPKPKDLQPFPTVQSVVYKGHKNMVRCISVHPKGQWLASGSDDCTIKIWEVSTGRCFKTISVEGTVKSIAWNPNPSLCLLVAVVNWSVVILNPGVVDKLIVSGTDELLKSFVTTETITEDGENVEKNTKFVMWESFEGKMYDAGLRLKIVHPQEVNHVSWHAKGDYFTSVMPSAHSMAVLIHQLTKRRSQNPFSKSKGIVQRVLFHPVKPLLFVATQRYVRIYNLLKQEMVKKLMTNVKWVSSIALHPGGDNLIIGSYDCHLSWFDLDLSTKPYKTLRHHKKAIRQVCYHNAYPLFASASDDCSLIVCHGRVYNDLLQNPLLVPVKVLHGHDSVNGLGVLDCQFHPTQPWLFSSGADGYIRLYT</sequence>
<name>A0A0L8GST1_OCTBM</name>
<dbReference type="SMART" id="SM01035">
    <property type="entry name" value="BOP1NT"/>
    <property type="match status" value="1"/>
</dbReference>
<feature type="compositionally biased region" description="Polar residues" evidence="9">
    <location>
        <begin position="113"/>
        <end position="123"/>
    </location>
</feature>
<dbReference type="GO" id="GO:0030687">
    <property type="term" value="C:preribosome, large subunit precursor"/>
    <property type="evidence" value="ECO:0007669"/>
    <property type="project" value="UniProtKB-UniRule"/>
</dbReference>
<evidence type="ECO:0000256" key="1">
    <source>
        <dbReference type="ARBA" id="ARBA00022517"/>
    </source>
</evidence>
<evidence type="ECO:0000256" key="6">
    <source>
        <dbReference type="ARBA" id="ARBA00055102"/>
    </source>
</evidence>
<dbReference type="SMART" id="SM00320">
    <property type="entry name" value="WD40"/>
    <property type="match status" value="6"/>
</dbReference>
<feature type="region of interest" description="Disordered" evidence="9">
    <location>
        <begin position="1"/>
        <end position="193"/>
    </location>
</feature>
<dbReference type="HAMAP" id="MF_03027">
    <property type="entry name" value="BOP1"/>
    <property type="match status" value="1"/>
</dbReference>
<evidence type="ECO:0000256" key="9">
    <source>
        <dbReference type="SAM" id="MobiDB-lite"/>
    </source>
</evidence>
<dbReference type="PROSITE" id="PS50082">
    <property type="entry name" value="WD_REPEATS_2"/>
    <property type="match status" value="1"/>
</dbReference>
<dbReference type="PANTHER" id="PTHR17605:SF0">
    <property type="entry name" value="RIBOSOME BIOGENESIS PROTEIN BOP1"/>
    <property type="match status" value="1"/>
</dbReference>
<dbReference type="FunFam" id="2.130.10.10:FF:000061">
    <property type="entry name" value="Ribosome biogenesis protein BOP1 homolog"/>
    <property type="match status" value="1"/>
</dbReference>
<dbReference type="InterPro" id="IPR015943">
    <property type="entry name" value="WD40/YVTN_repeat-like_dom_sf"/>
</dbReference>
<feature type="compositionally biased region" description="Acidic residues" evidence="9">
    <location>
        <begin position="32"/>
        <end position="66"/>
    </location>
</feature>
<evidence type="ECO:0000313" key="11">
    <source>
        <dbReference type="EMBL" id="KOF80038.1"/>
    </source>
</evidence>
<evidence type="ECO:0000256" key="5">
    <source>
        <dbReference type="ARBA" id="ARBA00023242"/>
    </source>
</evidence>
<feature type="compositionally biased region" description="Basic and acidic residues" evidence="9">
    <location>
        <begin position="149"/>
        <end position="166"/>
    </location>
</feature>
<feature type="compositionally biased region" description="Acidic residues" evidence="9">
    <location>
        <begin position="182"/>
        <end position="193"/>
    </location>
</feature>
<dbReference type="SUPFAM" id="SSF50978">
    <property type="entry name" value="WD40 repeat-like"/>
    <property type="match status" value="1"/>
</dbReference>
<evidence type="ECO:0000256" key="3">
    <source>
        <dbReference type="ARBA" id="ARBA00022574"/>
    </source>
</evidence>
<evidence type="ECO:0000259" key="10">
    <source>
        <dbReference type="SMART" id="SM01035"/>
    </source>
</evidence>
<comment type="subcellular location">
    <subcellularLocation>
        <location evidence="7">Nucleus</location>
        <location evidence="7">Nucleolus</location>
    </subcellularLocation>
    <subcellularLocation>
        <location evidence="7">Nucleus</location>
        <location evidence="7">Nucleoplasm</location>
    </subcellularLocation>
</comment>
<reference evidence="11" key="1">
    <citation type="submission" date="2015-07" db="EMBL/GenBank/DDBJ databases">
        <title>MeaNS - Measles Nucleotide Surveillance Program.</title>
        <authorList>
            <person name="Tran T."/>
            <person name="Druce J."/>
        </authorList>
    </citation>
    <scope>NUCLEOTIDE SEQUENCE</scope>
    <source>
        <strain evidence="11">UCB-OBI-ISO-001</strain>
        <tissue evidence="11">Gonad</tissue>
    </source>
</reference>
<dbReference type="Pfam" id="PF00400">
    <property type="entry name" value="WD40"/>
    <property type="match status" value="4"/>
</dbReference>
<organism evidence="11">
    <name type="scientific">Octopus bimaculoides</name>
    <name type="common">California two-spotted octopus</name>
    <dbReference type="NCBI Taxonomy" id="37653"/>
    <lineage>
        <taxon>Eukaryota</taxon>
        <taxon>Metazoa</taxon>
        <taxon>Spiralia</taxon>
        <taxon>Lophotrochozoa</taxon>
        <taxon>Mollusca</taxon>
        <taxon>Cephalopoda</taxon>
        <taxon>Coleoidea</taxon>
        <taxon>Octopodiformes</taxon>
        <taxon>Octopoda</taxon>
        <taxon>Incirrata</taxon>
        <taxon>Octopodidae</taxon>
        <taxon>Octopus</taxon>
    </lineage>
</organism>
<dbReference type="InterPro" id="IPR019775">
    <property type="entry name" value="WD40_repeat_CS"/>
</dbReference>
<dbReference type="GO" id="GO:0070545">
    <property type="term" value="C:PeBoW complex"/>
    <property type="evidence" value="ECO:0007669"/>
    <property type="project" value="TreeGrafter"/>
</dbReference>
<evidence type="ECO:0000256" key="7">
    <source>
        <dbReference type="HAMAP-Rule" id="MF_03027"/>
    </source>
</evidence>
<dbReference type="InterPro" id="IPR036322">
    <property type="entry name" value="WD40_repeat_dom_sf"/>
</dbReference>
<dbReference type="PROSITE" id="PS50294">
    <property type="entry name" value="WD_REPEATS_REGION"/>
    <property type="match status" value="1"/>
</dbReference>
<dbReference type="GO" id="GO:0000463">
    <property type="term" value="P:maturation of LSU-rRNA from tricistronic rRNA transcript (SSU-rRNA, 5.8S rRNA, LSU-rRNA)"/>
    <property type="evidence" value="ECO:0007669"/>
    <property type="project" value="UniProtKB-UniRule"/>
</dbReference>
<accession>A0A0L8GST1</accession>
<feature type="compositionally biased region" description="Basic residues" evidence="9">
    <location>
        <begin position="1"/>
        <end position="10"/>
    </location>
</feature>
<keyword evidence="4" id="KW-0677">Repeat</keyword>
<comment type="function">
    <text evidence="6">Component of the PeBoW complex, which is required for maturation of 28S and 5.8S ribosomal RNAs and formation of the 60S ribosome.</text>
</comment>
<keyword evidence="3 8" id="KW-0853">WD repeat</keyword>
<comment type="function">
    <text evidence="7">Required for maturation of ribosomal RNAs and formation of the large ribosomal subunit.</text>
</comment>
<dbReference type="GO" id="GO:0005654">
    <property type="term" value="C:nucleoplasm"/>
    <property type="evidence" value="ECO:0007669"/>
    <property type="project" value="UniProtKB-SubCell"/>
</dbReference>
<protein>
    <recommendedName>
        <fullName evidence="7">Ribosome biogenesis protein BOP1 homolog</fullName>
    </recommendedName>
</protein>
<dbReference type="OMA" id="MRPAKGE"/>
<dbReference type="InterPro" id="IPR001680">
    <property type="entry name" value="WD40_rpt"/>
</dbReference>
<feature type="domain" description="BOP1 N-terminal" evidence="10">
    <location>
        <begin position="206"/>
        <end position="470"/>
    </location>
</feature>
<keyword evidence="1 7" id="KW-0690">Ribosome biogenesis</keyword>
<keyword evidence="2 7" id="KW-0698">rRNA processing</keyword>
<evidence type="ECO:0000256" key="8">
    <source>
        <dbReference type="PROSITE-ProRule" id="PRU00221"/>
    </source>
</evidence>
<evidence type="ECO:0000256" key="2">
    <source>
        <dbReference type="ARBA" id="ARBA00022552"/>
    </source>
</evidence>
<keyword evidence="5 7" id="KW-0539">Nucleus</keyword>
<proteinExistence type="inferred from homology"/>
<gene>
    <name evidence="11" type="ORF">OCBIM_22028531mg</name>
</gene>
<dbReference type="Pfam" id="PF08145">
    <property type="entry name" value="BOP1NT"/>
    <property type="match status" value="1"/>
</dbReference>
<dbReference type="PANTHER" id="PTHR17605">
    <property type="entry name" value="RIBOSOME BIOGENESIS PROTEIN BOP1 BLOCK OF PROLIFERATION 1 PROTEIN"/>
    <property type="match status" value="1"/>
</dbReference>
<evidence type="ECO:0000256" key="4">
    <source>
        <dbReference type="ARBA" id="ARBA00022737"/>
    </source>
</evidence>
<dbReference type="InterPro" id="IPR028598">
    <property type="entry name" value="BOP1/Erb1"/>
</dbReference>